<dbReference type="Pfam" id="PF00497">
    <property type="entry name" value="SBP_bac_3"/>
    <property type="match status" value="1"/>
</dbReference>
<reference evidence="7 8" key="1">
    <citation type="submission" date="2017-08" db="EMBL/GenBank/DDBJ databases">
        <title>Reclassification of Bisgaard taxon 37 and 44.</title>
        <authorList>
            <person name="Christensen H."/>
        </authorList>
    </citation>
    <scope>NUCLEOTIDE SEQUENCE [LARGE SCALE GENOMIC DNA]</scope>
    <source>
        <strain evidence="7 8">B96_3</strain>
    </source>
</reference>
<comment type="caution">
    <text evidence="7">The sequence shown here is derived from an EMBL/GenBank/DDBJ whole genome shotgun (WGS) entry which is preliminary data.</text>
</comment>
<dbReference type="AlphaFoldDB" id="A0A3A1Y3J3"/>
<dbReference type="PANTHER" id="PTHR35936:SF19">
    <property type="entry name" value="AMINO-ACID-BINDING PROTEIN YXEM-RELATED"/>
    <property type="match status" value="1"/>
</dbReference>
<feature type="chain" id="PRO_5017294363" description="Solute-binding protein family 3/N-terminal domain-containing protein" evidence="5">
    <location>
        <begin position="33"/>
        <end position="263"/>
    </location>
</feature>
<dbReference type="InterPro" id="IPR001638">
    <property type="entry name" value="Solute-binding_3/MltF_N"/>
</dbReference>
<evidence type="ECO:0000259" key="6">
    <source>
        <dbReference type="SMART" id="SM00062"/>
    </source>
</evidence>
<organism evidence="7 8">
    <name type="scientific">Psittacicella hinzii</name>
    <dbReference type="NCBI Taxonomy" id="2028575"/>
    <lineage>
        <taxon>Bacteria</taxon>
        <taxon>Pseudomonadati</taxon>
        <taxon>Pseudomonadota</taxon>
        <taxon>Gammaproteobacteria</taxon>
        <taxon>Pasteurellales</taxon>
        <taxon>Psittacicellaceae</taxon>
        <taxon>Psittacicella</taxon>
    </lineage>
</organism>
<dbReference type="PROSITE" id="PS01039">
    <property type="entry name" value="SBP_BACTERIAL_3"/>
    <property type="match status" value="1"/>
</dbReference>
<gene>
    <name evidence="7" type="ORF">CKF54_03895</name>
</gene>
<evidence type="ECO:0000313" key="8">
    <source>
        <dbReference type="Proteomes" id="UP000265691"/>
    </source>
</evidence>
<feature type="signal peptide" evidence="5">
    <location>
        <begin position="1"/>
        <end position="32"/>
    </location>
</feature>
<comment type="subcellular location">
    <subcellularLocation>
        <location evidence="1">Cell envelope</location>
    </subcellularLocation>
</comment>
<name>A0A3A1Y3J3_9GAMM</name>
<evidence type="ECO:0000256" key="5">
    <source>
        <dbReference type="SAM" id="SignalP"/>
    </source>
</evidence>
<dbReference type="PANTHER" id="PTHR35936">
    <property type="entry name" value="MEMBRANE-BOUND LYTIC MUREIN TRANSGLYCOSYLASE F"/>
    <property type="match status" value="1"/>
</dbReference>
<accession>A0A3A1Y3J3</accession>
<evidence type="ECO:0000256" key="4">
    <source>
        <dbReference type="RuleBase" id="RU003744"/>
    </source>
</evidence>
<dbReference type="SMART" id="SM00062">
    <property type="entry name" value="PBPb"/>
    <property type="match status" value="1"/>
</dbReference>
<dbReference type="Proteomes" id="UP000265691">
    <property type="component" value="Unassembled WGS sequence"/>
</dbReference>
<comment type="similarity">
    <text evidence="2 4">Belongs to the bacterial solute-binding protein 3 family.</text>
</comment>
<sequence>MMLRMMKMTLFKKLLASVLVFATALTATNSFADTKPTRTLQIGIENGYFPYEYLDDQGNFTGFDVELINFVCAEIKANCVLNRGAFEALIPNLLFKKSDIVISALSVTDERKKRVAFSTPYISPKPAVYIVNNNTKLKDPKQVKVLGVQQGTTLAAYLKATLPSNVQVRYYSSFDTAMLDLKGGRLDAVFESSDVAQKYLASENDLVKTLGAPVYSDLISQGVAIAVRPTDKTLLAEINQALVKAKETGLLDRLYVKYNIDSE</sequence>
<evidence type="ECO:0000256" key="2">
    <source>
        <dbReference type="ARBA" id="ARBA00010333"/>
    </source>
</evidence>
<dbReference type="SUPFAM" id="SSF53850">
    <property type="entry name" value="Periplasmic binding protein-like II"/>
    <property type="match status" value="1"/>
</dbReference>
<evidence type="ECO:0000313" key="7">
    <source>
        <dbReference type="EMBL" id="RIY32902.1"/>
    </source>
</evidence>
<dbReference type="InterPro" id="IPR018313">
    <property type="entry name" value="SBP_3_CS"/>
</dbReference>
<evidence type="ECO:0000256" key="3">
    <source>
        <dbReference type="ARBA" id="ARBA00022729"/>
    </source>
</evidence>
<protein>
    <recommendedName>
        <fullName evidence="6">Solute-binding protein family 3/N-terminal domain-containing protein</fullName>
    </recommendedName>
</protein>
<dbReference type="EMBL" id="NRHC01000041">
    <property type="protein sequence ID" value="RIY32902.1"/>
    <property type="molecule type" value="Genomic_DNA"/>
</dbReference>
<dbReference type="GO" id="GO:0030313">
    <property type="term" value="C:cell envelope"/>
    <property type="evidence" value="ECO:0007669"/>
    <property type="project" value="UniProtKB-SubCell"/>
</dbReference>
<feature type="domain" description="Solute-binding protein family 3/N-terminal" evidence="6">
    <location>
        <begin position="39"/>
        <end position="261"/>
    </location>
</feature>
<keyword evidence="8" id="KW-1185">Reference proteome</keyword>
<proteinExistence type="inferred from homology"/>
<dbReference type="Gene3D" id="3.40.190.10">
    <property type="entry name" value="Periplasmic binding protein-like II"/>
    <property type="match status" value="2"/>
</dbReference>
<evidence type="ECO:0000256" key="1">
    <source>
        <dbReference type="ARBA" id="ARBA00004196"/>
    </source>
</evidence>
<dbReference type="OrthoDB" id="9768183at2"/>
<keyword evidence="3 5" id="KW-0732">Signal</keyword>